<evidence type="ECO:0000256" key="8">
    <source>
        <dbReference type="ARBA" id="ARBA00022989"/>
    </source>
</evidence>
<dbReference type="CDD" id="cd18579">
    <property type="entry name" value="ABC_6TM_ABCC_D1"/>
    <property type="match status" value="1"/>
</dbReference>
<name>A0A364KXW1_TALAM</name>
<feature type="transmembrane region" description="Helical" evidence="12">
    <location>
        <begin position="314"/>
        <end position="336"/>
    </location>
</feature>
<dbReference type="GeneID" id="63793620"/>
<keyword evidence="7" id="KW-0067">ATP-binding</keyword>
<feature type="transmembrane region" description="Helical" evidence="12">
    <location>
        <begin position="499"/>
        <end position="520"/>
    </location>
</feature>
<dbReference type="PROSITE" id="PS00211">
    <property type="entry name" value="ABC_TRANSPORTER_1"/>
    <property type="match status" value="2"/>
</dbReference>
<keyword evidence="3" id="KW-0813">Transport</keyword>
<feature type="transmembrane region" description="Helical" evidence="12">
    <location>
        <begin position="416"/>
        <end position="436"/>
    </location>
</feature>
<dbReference type="Gene3D" id="3.40.50.300">
    <property type="entry name" value="P-loop containing nucleotide triphosphate hydrolases"/>
    <property type="match status" value="2"/>
</dbReference>
<dbReference type="Pfam" id="PF00005">
    <property type="entry name" value="ABC_tran"/>
    <property type="match status" value="2"/>
</dbReference>
<dbReference type="FunFam" id="1.20.1560.10:FF:000055">
    <property type="entry name" value="ABC multidrug transporter (Eurofung)"/>
    <property type="match status" value="1"/>
</dbReference>
<dbReference type="PANTHER" id="PTHR24223:SF269">
    <property type="entry name" value="ABC MULTIDRUG TRANSPORTER (EUROFUNG)-RELATED"/>
    <property type="match status" value="1"/>
</dbReference>
<evidence type="ECO:0000256" key="7">
    <source>
        <dbReference type="ARBA" id="ARBA00022840"/>
    </source>
</evidence>
<dbReference type="PROSITE" id="PS50893">
    <property type="entry name" value="ABC_TRANSPORTER_2"/>
    <property type="match status" value="2"/>
</dbReference>
<evidence type="ECO:0000256" key="10">
    <source>
        <dbReference type="ARBA" id="ARBA00023180"/>
    </source>
</evidence>
<dbReference type="FunFam" id="3.40.50.300:FF:000838">
    <property type="entry name" value="ABC multidrug transporter (Eurofung)"/>
    <property type="match status" value="1"/>
</dbReference>
<feature type="transmembrane region" description="Helical" evidence="12">
    <location>
        <begin position="532"/>
        <end position="551"/>
    </location>
</feature>
<dbReference type="Pfam" id="PF00664">
    <property type="entry name" value="ABC_membrane"/>
    <property type="match status" value="2"/>
</dbReference>
<evidence type="ECO:0000313" key="15">
    <source>
        <dbReference type="EMBL" id="RAO68392.1"/>
    </source>
</evidence>
<comment type="subcellular location">
    <subcellularLocation>
        <location evidence="1">Cell membrane</location>
        <topology evidence="1">Multi-pass membrane protein</topology>
    </subcellularLocation>
</comment>
<feature type="transmembrane region" description="Helical" evidence="12">
    <location>
        <begin position="105"/>
        <end position="126"/>
    </location>
</feature>
<dbReference type="OrthoDB" id="6500128at2759"/>
<dbReference type="CDD" id="cd03250">
    <property type="entry name" value="ABCC_MRP_domain1"/>
    <property type="match status" value="1"/>
</dbReference>
<evidence type="ECO:0000256" key="5">
    <source>
        <dbReference type="ARBA" id="ARBA00022692"/>
    </source>
</evidence>
<feature type="domain" description="ABC transporter" evidence="13">
    <location>
        <begin position="618"/>
        <end position="846"/>
    </location>
</feature>
<comment type="caution">
    <text evidence="15">The sequence shown here is derived from an EMBL/GenBank/DDBJ whole genome shotgun (WGS) entry which is preliminary data.</text>
</comment>
<dbReference type="FunFam" id="1.20.1560.10:FF:000066">
    <property type="entry name" value="ABC multidrug transporter (Eurofung)"/>
    <property type="match status" value="1"/>
</dbReference>
<evidence type="ECO:0000256" key="4">
    <source>
        <dbReference type="ARBA" id="ARBA00022475"/>
    </source>
</evidence>
<dbReference type="InterPro" id="IPR003593">
    <property type="entry name" value="AAA+_ATPase"/>
</dbReference>
<dbReference type="PROSITE" id="PS50929">
    <property type="entry name" value="ABC_TM1F"/>
    <property type="match status" value="2"/>
</dbReference>
<feature type="transmembrane region" description="Helical" evidence="12">
    <location>
        <begin position="1138"/>
        <end position="1159"/>
    </location>
</feature>
<dbReference type="RefSeq" id="XP_040732908.1">
    <property type="nucleotide sequence ID" value="XM_040876766.1"/>
</dbReference>
<dbReference type="InterPro" id="IPR003439">
    <property type="entry name" value="ABC_transporter-like_ATP-bd"/>
</dbReference>
<feature type="transmembrane region" description="Helical" evidence="12">
    <location>
        <begin position="42"/>
        <end position="60"/>
    </location>
</feature>
<evidence type="ECO:0000256" key="9">
    <source>
        <dbReference type="ARBA" id="ARBA00023136"/>
    </source>
</evidence>
<keyword evidence="6" id="KW-0547">Nucleotide-binding</keyword>
<accession>A0A364KXW1</accession>
<evidence type="ECO:0000256" key="1">
    <source>
        <dbReference type="ARBA" id="ARBA00004651"/>
    </source>
</evidence>
<dbReference type="Proteomes" id="UP000249363">
    <property type="component" value="Unassembled WGS sequence"/>
</dbReference>
<feature type="transmembrane region" description="Helical" evidence="12">
    <location>
        <begin position="1166"/>
        <end position="1188"/>
    </location>
</feature>
<evidence type="ECO:0000256" key="12">
    <source>
        <dbReference type="SAM" id="Phobius"/>
    </source>
</evidence>
<evidence type="ECO:0000256" key="6">
    <source>
        <dbReference type="ARBA" id="ARBA00022741"/>
    </source>
</evidence>
<feature type="domain" description="ABC transporter" evidence="13">
    <location>
        <begin position="1241"/>
        <end position="1475"/>
    </location>
</feature>
<keyword evidence="16" id="KW-1185">Reference proteome</keyword>
<dbReference type="SUPFAM" id="SSF52540">
    <property type="entry name" value="P-loop containing nucleoside triphosphate hydrolases"/>
    <property type="match status" value="2"/>
</dbReference>
<dbReference type="GO" id="GO:0005886">
    <property type="term" value="C:plasma membrane"/>
    <property type="evidence" value="ECO:0007669"/>
    <property type="project" value="UniProtKB-SubCell"/>
</dbReference>
<feature type="transmembrane region" description="Helical" evidence="12">
    <location>
        <begin position="952"/>
        <end position="976"/>
    </location>
</feature>
<dbReference type="InterPro" id="IPR036640">
    <property type="entry name" value="ABC1_TM_sf"/>
</dbReference>
<dbReference type="InterPro" id="IPR056227">
    <property type="entry name" value="TMD0_ABC"/>
</dbReference>
<dbReference type="Pfam" id="PF24357">
    <property type="entry name" value="TMD0_ABC"/>
    <property type="match status" value="1"/>
</dbReference>
<proteinExistence type="inferred from homology"/>
<sequence length="1480" mass="164657">METLLFTAEHNSSILSNYGDINSFGPTAKAAFDFTPLFEDTMFSMIPSALLLLVMPYRIFTLRGQRPKVVPGGFLYDSKLLFMVVFAAMNLVLLAMHALNSLERTRVTIAAAALTFICTLGLCVLSHLEHIRSIRPSAILNGYLLLTLIFDIARLRTLFLSNTSRSIAGSFASMVGVKVMVLLTEATEKRGILLEPYQNLSPEETSGIYSRSFFFWLNWLMTTGFRRLLHNEDLYPIDREMSSAVLREQMQQAWNASPKESSRALLWAVLRANIKPFLVCIIPRLSQSAFRYAQPFLLSRTISFANDLSQPEEIGWGLTGAFFFVLSGLALSNGWYYHMTYRLMTSIRGSLISIIYAKTVDLNITALDESVAVTLMSNDSQAICNGFELIHEFWAVPMELIVAIYLLSRQLEVACLVPAIISLISAVCILAIANLMGQAQKKWMKSIQTRVDVTATMLGSMKSVKMLGFSDWLGEMVQGLRVTELLVASLFRKLLMVRVLLANLLSVLAPFATLAFYTVVLVSQGRILNAETAYTVLTLISLISSPMNTLIRGIPMMNAATASLNRIQVYLESDERRDNRLYLQEASTSTSIDPPLEEEGIELQSRTKTAYKQHSQLIVARDVTFSWTNDEKPVVRDVNFSVSPGQLCIVIGPVGCGKSTLLKGILGETLSTKGFLYTNFEECAFVDQTPWIRNATLRDNIIGLSDFDEEWYKTVVKGCALDQDVAILPNGHFTKVGTSGISLSGGQKQRLALARAVYARKKVVLLDDIFSGLDADTEERIFVRLFSQQGLFRKLGTSVLLVTHAVHRLSYADHVIAMTADGSIAEQGTFEQLKESKGYVAMLEADYKAEKSKEDDSEHEKPANVVHAALFEEEEEQLVQEEDTQLHIAQEDLTRQTGDLSLYLYYLRSVHWASSALWAACFIAFGVASKLGEYVVNLWSEATEKEGNGANALYLGIYGMLTMITMVSLLGGGYHYILYFAPKSAKTLHARVLTAVMNAPLSFFTSVDVGTTTNRFSQDMTLIDNDLPYAMIDFLLALSTGVMSAILMCISARYFAATMPPVFLLMWVLQKFYLRTSRQIRLLDLEAKSPLFSQFLESLSGLVTIRAFGWSSRFEEQNLVLLDTSQKPFYLLYCIQRWLGLTLDLTVTLLGVILMVMIVKLRSEVGAGYVGLAILNVITFSQSLSFIIRNWTELETSIGAVARIREFVTTTENENRPDEILPLPDGGSDGTSQSWPPRGSIDFRNVSAAYNKGGNKKLVIRNLSLSIRAGEKIGICGRSGSGKSSLLAILFRMLEVEPGSCITIDGVDITRVPRQKLRTALNAIPQEPFLTRGTVRVNADPLGTHTTQEIVDALRSVELWDLVQEKGGIDTDLDSNFFSHGQRQLFSLARALLRGSKIIILDEVSSNVDVVSDALMQRVIREKFGDCTILAVAHRLETIMDFDRVALMHEGELVELDSPQALLARDSAFRELYESRSLSG</sequence>
<evidence type="ECO:0000313" key="16">
    <source>
        <dbReference type="Proteomes" id="UP000249363"/>
    </source>
</evidence>
<dbReference type="InterPro" id="IPR017871">
    <property type="entry name" value="ABC_transporter-like_CS"/>
</dbReference>
<dbReference type="PANTHER" id="PTHR24223">
    <property type="entry name" value="ATP-BINDING CASSETTE SUB-FAMILY C"/>
    <property type="match status" value="1"/>
</dbReference>
<organism evidence="15 16">
    <name type="scientific">Talaromyces amestolkiae</name>
    <dbReference type="NCBI Taxonomy" id="1196081"/>
    <lineage>
        <taxon>Eukaryota</taxon>
        <taxon>Fungi</taxon>
        <taxon>Dikarya</taxon>
        <taxon>Ascomycota</taxon>
        <taxon>Pezizomycotina</taxon>
        <taxon>Eurotiomycetes</taxon>
        <taxon>Eurotiomycetidae</taxon>
        <taxon>Eurotiales</taxon>
        <taxon>Trichocomaceae</taxon>
        <taxon>Talaromyces</taxon>
        <taxon>Talaromyces sect. Talaromyces</taxon>
    </lineage>
</organism>
<feature type="region of interest" description="Disordered" evidence="11">
    <location>
        <begin position="1213"/>
        <end position="1237"/>
    </location>
</feature>
<dbReference type="InterPro" id="IPR044726">
    <property type="entry name" value="ABCC_6TM_D2"/>
</dbReference>
<dbReference type="CDD" id="cd18580">
    <property type="entry name" value="ABC_6TM_ABCC_D2"/>
    <property type="match status" value="1"/>
</dbReference>
<keyword evidence="10" id="KW-0325">Glycoprotein</keyword>
<evidence type="ECO:0000256" key="3">
    <source>
        <dbReference type="ARBA" id="ARBA00022448"/>
    </source>
</evidence>
<keyword evidence="5 12" id="KW-0812">Transmembrane</keyword>
<dbReference type="EMBL" id="MIKG01000007">
    <property type="protein sequence ID" value="RAO68392.1"/>
    <property type="molecule type" value="Genomic_DNA"/>
</dbReference>
<feature type="transmembrane region" description="Helical" evidence="12">
    <location>
        <begin position="1027"/>
        <end position="1047"/>
    </location>
</feature>
<dbReference type="Gene3D" id="1.20.1560.10">
    <property type="entry name" value="ABC transporter type 1, transmembrane domain"/>
    <property type="match status" value="2"/>
</dbReference>
<keyword evidence="9 12" id="KW-0472">Membrane</keyword>
<dbReference type="SUPFAM" id="SSF90123">
    <property type="entry name" value="ABC transporter transmembrane region"/>
    <property type="match status" value="2"/>
</dbReference>
<dbReference type="InterPro" id="IPR050173">
    <property type="entry name" value="ABC_transporter_C-like"/>
</dbReference>
<dbReference type="GO" id="GO:0005524">
    <property type="term" value="F:ATP binding"/>
    <property type="evidence" value="ECO:0007669"/>
    <property type="project" value="UniProtKB-KW"/>
</dbReference>
<dbReference type="InterPro" id="IPR044746">
    <property type="entry name" value="ABCC_6TM_D1"/>
</dbReference>
<reference evidence="15 16" key="1">
    <citation type="journal article" date="2017" name="Biotechnol. Biofuels">
        <title>Differential beta-glucosidase expression as a function of carbon source availability in Talaromyces amestolkiae: a genomic and proteomic approach.</title>
        <authorList>
            <person name="de Eugenio L.I."/>
            <person name="Mendez-Liter J.A."/>
            <person name="Nieto-Dominguez M."/>
            <person name="Alonso L."/>
            <person name="Gil-Munoz J."/>
            <person name="Barriuso J."/>
            <person name="Prieto A."/>
            <person name="Martinez M.J."/>
        </authorList>
    </citation>
    <scope>NUCLEOTIDE SEQUENCE [LARGE SCALE GENOMIC DNA]</scope>
    <source>
        <strain evidence="15 16">CIB</strain>
    </source>
</reference>
<gene>
    <name evidence="15" type="ORF">BHQ10_004404</name>
</gene>
<keyword evidence="8 12" id="KW-1133">Transmembrane helix</keyword>
<dbReference type="InterPro" id="IPR011527">
    <property type="entry name" value="ABC1_TM_dom"/>
</dbReference>
<evidence type="ECO:0000259" key="13">
    <source>
        <dbReference type="PROSITE" id="PS50893"/>
    </source>
</evidence>
<feature type="domain" description="ABC transmembrane type-1" evidence="14">
    <location>
        <begin position="954"/>
        <end position="1196"/>
    </location>
</feature>
<feature type="transmembrane region" description="Helical" evidence="12">
    <location>
        <begin position="910"/>
        <end position="932"/>
    </location>
</feature>
<dbReference type="CDD" id="cd03244">
    <property type="entry name" value="ABCC_MRP_domain2"/>
    <property type="match status" value="1"/>
</dbReference>
<dbReference type="FunFam" id="3.40.50.300:FF:001854">
    <property type="entry name" value="ABC multidrug transporter (Eurofung)"/>
    <property type="match status" value="1"/>
</dbReference>
<keyword evidence="4" id="KW-1003">Cell membrane</keyword>
<dbReference type="STRING" id="1196081.A0A364KXW1"/>
<dbReference type="GO" id="GO:0140359">
    <property type="term" value="F:ABC-type transporter activity"/>
    <property type="evidence" value="ECO:0007669"/>
    <property type="project" value="InterPro"/>
</dbReference>
<dbReference type="SMART" id="SM00382">
    <property type="entry name" value="AAA"/>
    <property type="match status" value="2"/>
</dbReference>
<feature type="domain" description="ABC transmembrane type-1" evidence="14">
    <location>
        <begin position="287"/>
        <end position="559"/>
    </location>
</feature>
<feature type="transmembrane region" description="Helical" evidence="12">
    <location>
        <begin position="80"/>
        <end position="99"/>
    </location>
</feature>
<dbReference type="InterPro" id="IPR027417">
    <property type="entry name" value="P-loop_NTPase"/>
</dbReference>
<comment type="similarity">
    <text evidence="2">Belongs to the ABC transporter superfamily. ABCC family. Conjugate transporter (TC 3.A.1.208) subfamily.</text>
</comment>
<evidence type="ECO:0000256" key="2">
    <source>
        <dbReference type="ARBA" id="ARBA00009726"/>
    </source>
</evidence>
<evidence type="ECO:0000259" key="14">
    <source>
        <dbReference type="PROSITE" id="PS50929"/>
    </source>
</evidence>
<evidence type="ECO:0000256" key="11">
    <source>
        <dbReference type="SAM" id="MobiDB-lite"/>
    </source>
</evidence>
<dbReference type="GO" id="GO:0016887">
    <property type="term" value="F:ATP hydrolysis activity"/>
    <property type="evidence" value="ECO:0007669"/>
    <property type="project" value="InterPro"/>
</dbReference>
<protein>
    <submittedName>
        <fullName evidence="15">Uncharacterized protein</fullName>
    </submittedName>
</protein>
<feature type="transmembrane region" description="Helical" evidence="12">
    <location>
        <begin position="138"/>
        <end position="155"/>
    </location>
</feature>